<protein>
    <recommendedName>
        <fullName evidence="3">Secreted protein</fullName>
    </recommendedName>
</protein>
<sequence>MRVVNRWFVGRGVTGMIIAFHRYFSLLQGQGRAEIATWDILTHYSRCQGKKRLKYEDCASGTPCFLRRKQNKTKRNSPENHKVLLAPSPLVM</sequence>
<evidence type="ECO:0000313" key="1">
    <source>
        <dbReference type="EMBL" id="KAL1836252.1"/>
    </source>
</evidence>
<gene>
    <name evidence="1" type="ORF">VTK73DRAFT_5124</name>
</gene>
<dbReference type="EMBL" id="JAZHXJ010002881">
    <property type="protein sequence ID" value="KAL1836252.1"/>
    <property type="molecule type" value="Genomic_DNA"/>
</dbReference>
<evidence type="ECO:0000313" key="2">
    <source>
        <dbReference type="Proteomes" id="UP001586593"/>
    </source>
</evidence>
<accession>A0ABR3V3T0</accession>
<reference evidence="1 2" key="1">
    <citation type="journal article" date="2024" name="Commun. Biol.">
        <title>Comparative genomic analysis of thermophilic fungi reveals convergent evolutionary adaptations and gene losses.</title>
        <authorList>
            <person name="Steindorff A.S."/>
            <person name="Aguilar-Pontes M.V."/>
            <person name="Robinson A.J."/>
            <person name="Andreopoulos B."/>
            <person name="LaButti K."/>
            <person name="Kuo A."/>
            <person name="Mondo S."/>
            <person name="Riley R."/>
            <person name="Otillar R."/>
            <person name="Haridas S."/>
            <person name="Lipzen A."/>
            <person name="Grimwood J."/>
            <person name="Schmutz J."/>
            <person name="Clum A."/>
            <person name="Reid I.D."/>
            <person name="Moisan M.C."/>
            <person name="Butler G."/>
            <person name="Nguyen T.T.M."/>
            <person name="Dewar K."/>
            <person name="Conant G."/>
            <person name="Drula E."/>
            <person name="Henrissat B."/>
            <person name="Hansel C."/>
            <person name="Singer S."/>
            <person name="Hutchinson M.I."/>
            <person name="de Vries R.P."/>
            <person name="Natvig D.O."/>
            <person name="Powell A.J."/>
            <person name="Tsang A."/>
            <person name="Grigoriev I.V."/>
        </authorList>
    </citation>
    <scope>NUCLEOTIDE SEQUENCE [LARGE SCALE GENOMIC DNA]</scope>
    <source>
        <strain evidence="1 2">ATCC 24622</strain>
    </source>
</reference>
<keyword evidence="2" id="KW-1185">Reference proteome</keyword>
<proteinExistence type="predicted"/>
<organism evidence="1 2">
    <name type="scientific">Phialemonium thermophilum</name>
    <dbReference type="NCBI Taxonomy" id="223376"/>
    <lineage>
        <taxon>Eukaryota</taxon>
        <taxon>Fungi</taxon>
        <taxon>Dikarya</taxon>
        <taxon>Ascomycota</taxon>
        <taxon>Pezizomycotina</taxon>
        <taxon>Sordariomycetes</taxon>
        <taxon>Sordariomycetidae</taxon>
        <taxon>Cephalothecales</taxon>
        <taxon>Cephalothecaceae</taxon>
        <taxon>Phialemonium</taxon>
    </lineage>
</organism>
<evidence type="ECO:0008006" key="3">
    <source>
        <dbReference type="Google" id="ProtNLM"/>
    </source>
</evidence>
<comment type="caution">
    <text evidence="1">The sequence shown here is derived from an EMBL/GenBank/DDBJ whole genome shotgun (WGS) entry which is preliminary data.</text>
</comment>
<dbReference type="Proteomes" id="UP001586593">
    <property type="component" value="Unassembled WGS sequence"/>
</dbReference>
<name>A0ABR3V3T0_9PEZI</name>